<protein>
    <submittedName>
        <fullName evidence="4">Molybdopterin-dependent oxidoreductase</fullName>
    </submittedName>
</protein>
<feature type="transmembrane region" description="Helical" evidence="2">
    <location>
        <begin position="132"/>
        <end position="149"/>
    </location>
</feature>
<dbReference type="RefSeq" id="WP_344793026.1">
    <property type="nucleotide sequence ID" value="NZ_BAABAU010000001.1"/>
</dbReference>
<dbReference type="InterPro" id="IPR014756">
    <property type="entry name" value="Ig_E-set"/>
</dbReference>
<dbReference type="Proteomes" id="UP001501594">
    <property type="component" value="Unassembled WGS sequence"/>
</dbReference>
<dbReference type="Pfam" id="PF00174">
    <property type="entry name" value="Oxidored_molyb"/>
    <property type="match status" value="1"/>
</dbReference>
<feature type="transmembrane region" description="Helical" evidence="2">
    <location>
        <begin position="77"/>
        <end position="97"/>
    </location>
</feature>
<feature type="domain" description="Oxidoreductase molybdopterin-binding" evidence="3">
    <location>
        <begin position="263"/>
        <end position="413"/>
    </location>
</feature>
<keyword evidence="2" id="KW-1133">Transmembrane helix</keyword>
<keyword evidence="2" id="KW-0812">Transmembrane</keyword>
<dbReference type="SUPFAM" id="SSF81296">
    <property type="entry name" value="E set domains"/>
    <property type="match status" value="1"/>
</dbReference>
<feature type="compositionally biased region" description="Polar residues" evidence="1">
    <location>
        <begin position="511"/>
        <end position="525"/>
    </location>
</feature>
<dbReference type="Gene3D" id="3.90.420.10">
    <property type="entry name" value="Oxidoreductase, molybdopterin-binding domain"/>
    <property type="match status" value="1"/>
</dbReference>
<dbReference type="PANTHER" id="PTHR19372:SF7">
    <property type="entry name" value="SULFITE OXIDASE, MITOCHONDRIAL"/>
    <property type="match status" value="1"/>
</dbReference>
<proteinExistence type="predicted"/>
<comment type="caution">
    <text evidence="4">The sequence shown here is derived from an EMBL/GenBank/DDBJ whole genome shotgun (WGS) entry which is preliminary data.</text>
</comment>
<dbReference type="Gene3D" id="2.60.40.650">
    <property type="match status" value="1"/>
</dbReference>
<evidence type="ECO:0000256" key="2">
    <source>
        <dbReference type="SAM" id="Phobius"/>
    </source>
</evidence>
<reference evidence="5" key="1">
    <citation type="journal article" date="2019" name="Int. J. Syst. Evol. Microbiol.">
        <title>The Global Catalogue of Microorganisms (GCM) 10K type strain sequencing project: providing services to taxonomists for standard genome sequencing and annotation.</title>
        <authorList>
            <consortium name="The Broad Institute Genomics Platform"/>
            <consortium name="The Broad Institute Genome Sequencing Center for Infectious Disease"/>
            <person name="Wu L."/>
            <person name="Ma J."/>
        </authorList>
    </citation>
    <scope>NUCLEOTIDE SEQUENCE [LARGE SCALE GENOMIC DNA]</scope>
    <source>
        <strain evidence="5">JCM 17442</strain>
    </source>
</reference>
<dbReference type="SUPFAM" id="SSF56524">
    <property type="entry name" value="Oxidoreductase molybdopterin-binding domain"/>
    <property type="match status" value="1"/>
</dbReference>
<keyword evidence="2" id="KW-0472">Membrane</keyword>
<keyword evidence="5" id="KW-1185">Reference proteome</keyword>
<feature type="region of interest" description="Disordered" evidence="1">
    <location>
        <begin position="511"/>
        <end position="533"/>
    </location>
</feature>
<sequence>MPDPATPPADRPRQGRLAAAASGVVSVVAFLAAAEVAAIFVGAQSSPLVGVGSAVIDLAPPGAKTLMVGLFGTGDKAALFALMGILMVAIAALAGLAERSRAPLGRVILIVGAALAVLAVRTRADASDFDVVPSVVGGIVAILLLRALIGRSFRWDAARANQAAEERGGDLVEVAPPLRAPGVERRAFLGLALVGAAAAVVVGAGARVITAAQVNAASLRQAIRLPKAKVTAPAVPAGASLDVDGVSPYVTPTADFYRIDTALSVPQVDPSSWKLEITGLVDKPLTLTWDDLVALPLEEHLLTLSCVSNEVGGDLIGNALWLGYPIRSLLARVGADSSADMVLSRSVDGFTASTPLSVLTDPGTEAILAIGMNGEPLPLEHGFPVRMVVPGLYGYVSATKWVTSMKVTRFADETAYWTTRGYSAKAPVKLESRIDTPASGSTVSPGSGGTVPLAGVAWQPHTGVSAVHVRIDGGPWLEADLADSVSDDTWRQWVYRWDAPAGEHRVQVRATSKDGTVQSSKNVSPAPNGAEGWDEITVSVKR</sequence>
<evidence type="ECO:0000313" key="4">
    <source>
        <dbReference type="EMBL" id="GAA4264427.1"/>
    </source>
</evidence>
<organism evidence="4 5">
    <name type="scientific">Frondihabitans peucedani</name>
    <dbReference type="NCBI Taxonomy" id="598626"/>
    <lineage>
        <taxon>Bacteria</taxon>
        <taxon>Bacillati</taxon>
        <taxon>Actinomycetota</taxon>
        <taxon>Actinomycetes</taxon>
        <taxon>Micrococcales</taxon>
        <taxon>Microbacteriaceae</taxon>
        <taxon>Frondihabitans</taxon>
    </lineage>
</organism>
<accession>A0ABP8DWY0</accession>
<gene>
    <name evidence="4" type="ORF">GCM10022256_00390</name>
</gene>
<feature type="transmembrane region" description="Helical" evidence="2">
    <location>
        <begin position="187"/>
        <end position="209"/>
    </location>
</feature>
<feature type="transmembrane region" description="Helical" evidence="2">
    <location>
        <begin position="17"/>
        <end position="41"/>
    </location>
</feature>
<dbReference type="InterPro" id="IPR036374">
    <property type="entry name" value="OxRdtase_Mopterin-bd_sf"/>
</dbReference>
<evidence type="ECO:0000256" key="1">
    <source>
        <dbReference type="SAM" id="MobiDB-lite"/>
    </source>
</evidence>
<feature type="transmembrane region" description="Helical" evidence="2">
    <location>
        <begin position="104"/>
        <end position="120"/>
    </location>
</feature>
<dbReference type="Pfam" id="PF17957">
    <property type="entry name" value="Big_7"/>
    <property type="match status" value="1"/>
</dbReference>
<evidence type="ECO:0000313" key="5">
    <source>
        <dbReference type="Proteomes" id="UP001501594"/>
    </source>
</evidence>
<dbReference type="EMBL" id="BAABAU010000001">
    <property type="protein sequence ID" value="GAA4264427.1"/>
    <property type="molecule type" value="Genomic_DNA"/>
</dbReference>
<dbReference type="PANTHER" id="PTHR19372">
    <property type="entry name" value="SULFITE REDUCTASE"/>
    <property type="match status" value="1"/>
</dbReference>
<name>A0ABP8DWY0_9MICO</name>
<evidence type="ECO:0000259" key="3">
    <source>
        <dbReference type="Pfam" id="PF00174"/>
    </source>
</evidence>
<dbReference type="InterPro" id="IPR000572">
    <property type="entry name" value="OxRdtase_Mopterin-bd_dom"/>
</dbReference>